<evidence type="ECO:0000256" key="4">
    <source>
        <dbReference type="ARBA" id="ARBA00022475"/>
    </source>
</evidence>
<dbReference type="RefSeq" id="WP_405146733.1">
    <property type="nucleotide sequence ID" value="NZ_CP109527.1"/>
</dbReference>
<dbReference type="Pfam" id="PF00005">
    <property type="entry name" value="ABC_tran"/>
    <property type="match status" value="1"/>
</dbReference>
<proteinExistence type="inferred from homology"/>
<evidence type="ECO:0000313" key="9">
    <source>
        <dbReference type="EMBL" id="WTY34395.1"/>
    </source>
</evidence>
<dbReference type="InterPro" id="IPR003593">
    <property type="entry name" value="AAA+_ATPase"/>
</dbReference>
<dbReference type="PROSITE" id="PS00211">
    <property type="entry name" value="ABC_TRANSPORTER_1"/>
    <property type="match status" value="1"/>
</dbReference>
<protein>
    <submittedName>
        <fullName evidence="9">ABC transporter ATP-binding protein</fullName>
    </submittedName>
</protein>
<dbReference type="InterPro" id="IPR050388">
    <property type="entry name" value="ABC_Ni/Peptide_Import"/>
</dbReference>
<evidence type="ECO:0000256" key="6">
    <source>
        <dbReference type="ARBA" id="ARBA00022840"/>
    </source>
</evidence>
<dbReference type="InterPro" id="IPR003439">
    <property type="entry name" value="ABC_transporter-like_ATP-bd"/>
</dbReference>
<reference evidence="9 10" key="1">
    <citation type="submission" date="2022-10" db="EMBL/GenBank/DDBJ databases">
        <title>The complete genomes of actinobacterial strains from the NBC collection.</title>
        <authorList>
            <person name="Joergensen T.S."/>
            <person name="Alvarez Arevalo M."/>
            <person name="Sterndorff E.B."/>
            <person name="Faurdal D."/>
            <person name="Vuksanovic O."/>
            <person name="Mourched A.-S."/>
            <person name="Charusanti P."/>
            <person name="Shaw S."/>
            <person name="Blin K."/>
            <person name="Weber T."/>
        </authorList>
    </citation>
    <scope>NUCLEOTIDE SEQUENCE [LARGE SCALE GENOMIC DNA]</scope>
    <source>
        <strain evidence="9 10">NBC_01413</strain>
    </source>
</reference>
<dbReference type="PANTHER" id="PTHR43297:SF2">
    <property type="entry name" value="DIPEPTIDE TRANSPORT ATP-BINDING PROTEIN DPPD"/>
    <property type="match status" value="1"/>
</dbReference>
<evidence type="ECO:0000256" key="5">
    <source>
        <dbReference type="ARBA" id="ARBA00022741"/>
    </source>
</evidence>
<gene>
    <name evidence="9" type="ORF">OG308_24155</name>
</gene>
<keyword evidence="5" id="KW-0547">Nucleotide-binding</keyword>
<accession>A0ABZ1N3C6</accession>
<dbReference type="InterPro" id="IPR013563">
    <property type="entry name" value="Oligopep_ABC_C"/>
</dbReference>
<keyword evidence="4" id="KW-1003">Cell membrane</keyword>
<dbReference type="GO" id="GO:0005524">
    <property type="term" value="F:ATP binding"/>
    <property type="evidence" value="ECO:0007669"/>
    <property type="project" value="UniProtKB-KW"/>
</dbReference>
<dbReference type="InterPro" id="IPR017871">
    <property type="entry name" value="ABC_transporter-like_CS"/>
</dbReference>
<evidence type="ECO:0000256" key="1">
    <source>
        <dbReference type="ARBA" id="ARBA00004202"/>
    </source>
</evidence>
<keyword evidence="6 9" id="KW-0067">ATP-binding</keyword>
<dbReference type="SUPFAM" id="SSF52540">
    <property type="entry name" value="P-loop containing nucleoside triphosphate hydrolases"/>
    <property type="match status" value="1"/>
</dbReference>
<dbReference type="PANTHER" id="PTHR43297">
    <property type="entry name" value="OLIGOPEPTIDE TRANSPORT ATP-BINDING PROTEIN APPD"/>
    <property type="match status" value="1"/>
</dbReference>
<comment type="subcellular location">
    <subcellularLocation>
        <location evidence="1">Cell membrane</location>
        <topology evidence="1">Peripheral membrane protein</topology>
    </subcellularLocation>
</comment>
<dbReference type="Proteomes" id="UP001621418">
    <property type="component" value="Chromosome"/>
</dbReference>
<dbReference type="InterPro" id="IPR027417">
    <property type="entry name" value="P-loop_NTPase"/>
</dbReference>
<sequence length="280" mass="30420">MSLLSVRNLTVRFAGFTAVDDVSFDVEDGETVALVGESGSGKSVTSLAVMGLVGLTSTGEVTSGEIELAGTADEPPVDLVRAPERVMRTIRGNRVAMIFQEPLSALNPLYTVGNQAAETLQVHHGHDRKTARRRVLELFDLVRIPDAARRYDQYPRELSGGMRQRAMIAMALACDPQLLIADEPTTALDVTVQAQVLALIQHIKELGTAVLFITHDMAVVAEIADRVIVMQNSRVVEQAEVSALFEDPRHPYTRSLLHAVPRLGAHRDVGSVPPTMVTPQ</sequence>
<dbReference type="PROSITE" id="PS50893">
    <property type="entry name" value="ABC_TRANSPORTER_2"/>
    <property type="match status" value="1"/>
</dbReference>
<keyword evidence="10" id="KW-1185">Reference proteome</keyword>
<dbReference type="Pfam" id="PF08352">
    <property type="entry name" value="oligo_HPY"/>
    <property type="match status" value="1"/>
</dbReference>
<keyword evidence="7" id="KW-0472">Membrane</keyword>
<evidence type="ECO:0000259" key="8">
    <source>
        <dbReference type="PROSITE" id="PS50893"/>
    </source>
</evidence>
<evidence type="ECO:0000256" key="3">
    <source>
        <dbReference type="ARBA" id="ARBA00022448"/>
    </source>
</evidence>
<name>A0ABZ1N3C6_9NOCA</name>
<keyword evidence="3" id="KW-0813">Transport</keyword>
<evidence type="ECO:0000256" key="2">
    <source>
        <dbReference type="ARBA" id="ARBA00005417"/>
    </source>
</evidence>
<organism evidence="9 10">
    <name type="scientific">Nocardia salmonicida</name>
    <dbReference type="NCBI Taxonomy" id="53431"/>
    <lineage>
        <taxon>Bacteria</taxon>
        <taxon>Bacillati</taxon>
        <taxon>Actinomycetota</taxon>
        <taxon>Actinomycetes</taxon>
        <taxon>Mycobacteriales</taxon>
        <taxon>Nocardiaceae</taxon>
        <taxon>Nocardia</taxon>
    </lineage>
</organism>
<dbReference type="CDD" id="cd03257">
    <property type="entry name" value="ABC_NikE_OppD_transporters"/>
    <property type="match status" value="1"/>
</dbReference>
<evidence type="ECO:0000256" key="7">
    <source>
        <dbReference type="ARBA" id="ARBA00023136"/>
    </source>
</evidence>
<comment type="similarity">
    <text evidence="2">Belongs to the ABC transporter superfamily.</text>
</comment>
<dbReference type="Gene3D" id="3.40.50.300">
    <property type="entry name" value="P-loop containing nucleotide triphosphate hydrolases"/>
    <property type="match status" value="1"/>
</dbReference>
<dbReference type="EMBL" id="CP109527">
    <property type="protein sequence ID" value="WTY34395.1"/>
    <property type="molecule type" value="Genomic_DNA"/>
</dbReference>
<feature type="domain" description="ABC transporter" evidence="8">
    <location>
        <begin position="4"/>
        <end position="257"/>
    </location>
</feature>
<dbReference type="SMART" id="SM00382">
    <property type="entry name" value="AAA"/>
    <property type="match status" value="1"/>
</dbReference>
<evidence type="ECO:0000313" key="10">
    <source>
        <dbReference type="Proteomes" id="UP001621418"/>
    </source>
</evidence>